<dbReference type="Proteomes" id="UP000193560">
    <property type="component" value="Unassembled WGS sequence"/>
</dbReference>
<keyword evidence="1" id="KW-0732">Signal</keyword>
<dbReference type="AlphaFoldDB" id="A0A1X2I9U9"/>
<evidence type="ECO:0000313" key="3">
    <source>
        <dbReference type="Proteomes" id="UP000193560"/>
    </source>
</evidence>
<keyword evidence="3" id="KW-1185">Reference proteome</keyword>
<feature type="chain" id="PRO_5012417008" evidence="1">
    <location>
        <begin position="25"/>
        <end position="125"/>
    </location>
</feature>
<comment type="caution">
    <text evidence="2">The sequence shown here is derived from an EMBL/GenBank/DDBJ whole genome shotgun (WGS) entry which is preliminary data.</text>
</comment>
<dbReference type="EMBL" id="MCGE01000019">
    <property type="protein sequence ID" value="ORZ12396.1"/>
    <property type="molecule type" value="Genomic_DNA"/>
</dbReference>
<evidence type="ECO:0000256" key="1">
    <source>
        <dbReference type="SAM" id="SignalP"/>
    </source>
</evidence>
<dbReference type="PROSITE" id="PS51257">
    <property type="entry name" value="PROKAR_LIPOPROTEIN"/>
    <property type="match status" value="1"/>
</dbReference>
<accession>A0A1X2I9U9</accession>
<protein>
    <submittedName>
        <fullName evidence="2">Uncharacterized protein</fullName>
    </submittedName>
</protein>
<sequence length="125" mass="13740">MKFATSLFFVVAASPLMMVSCTQSICLLVNSRAQDVKQYTCNTGGPVDYFELNPFGSCPLNRKCSTTNLSTKNYDLTGCQEVMGFCCPEDTQQDEIINTFKSTCSSFNNAVTTSDAKPRSGQRKL</sequence>
<reference evidence="2 3" key="1">
    <citation type="submission" date="2016-07" db="EMBL/GenBank/DDBJ databases">
        <title>Pervasive Adenine N6-methylation of Active Genes in Fungi.</title>
        <authorList>
            <consortium name="DOE Joint Genome Institute"/>
            <person name="Mondo S.J."/>
            <person name="Dannebaum R.O."/>
            <person name="Kuo R.C."/>
            <person name="Labutti K."/>
            <person name="Haridas S."/>
            <person name="Kuo A."/>
            <person name="Salamov A."/>
            <person name="Ahrendt S.R."/>
            <person name="Lipzen A."/>
            <person name="Sullivan W."/>
            <person name="Andreopoulos W.B."/>
            <person name="Clum A."/>
            <person name="Lindquist E."/>
            <person name="Daum C."/>
            <person name="Ramamoorthy G.K."/>
            <person name="Gryganskyi A."/>
            <person name="Culley D."/>
            <person name="Magnuson J.K."/>
            <person name="James T.Y."/>
            <person name="O'Malley M.A."/>
            <person name="Stajich J.E."/>
            <person name="Spatafora J.W."/>
            <person name="Visel A."/>
            <person name="Grigoriev I.V."/>
        </authorList>
    </citation>
    <scope>NUCLEOTIDE SEQUENCE [LARGE SCALE GENOMIC DNA]</scope>
    <source>
        <strain evidence="2 3">NRRL 1336</strain>
    </source>
</reference>
<evidence type="ECO:0000313" key="2">
    <source>
        <dbReference type="EMBL" id="ORZ12396.1"/>
    </source>
</evidence>
<feature type="signal peptide" evidence="1">
    <location>
        <begin position="1"/>
        <end position="24"/>
    </location>
</feature>
<organism evidence="2 3">
    <name type="scientific">Absidia repens</name>
    <dbReference type="NCBI Taxonomy" id="90262"/>
    <lineage>
        <taxon>Eukaryota</taxon>
        <taxon>Fungi</taxon>
        <taxon>Fungi incertae sedis</taxon>
        <taxon>Mucoromycota</taxon>
        <taxon>Mucoromycotina</taxon>
        <taxon>Mucoromycetes</taxon>
        <taxon>Mucorales</taxon>
        <taxon>Cunninghamellaceae</taxon>
        <taxon>Absidia</taxon>
    </lineage>
</organism>
<proteinExistence type="predicted"/>
<gene>
    <name evidence="2" type="ORF">BCR42DRAFT_420536</name>
</gene>
<name>A0A1X2I9U9_9FUNG</name>